<dbReference type="Pfam" id="PF01796">
    <property type="entry name" value="OB_ChsH2_C"/>
    <property type="match status" value="1"/>
</dbReference>
<reference evidence="3 4" key="1">
    <citation type="submission" date="2016-10" db="EMBL/GenBank/DDBJ databases">
        <authorList>
            <person name="de Groot N.N."/>
        </authorList>
    </citation>
    <scope>NUCLEOTIDE SEQUENCE [LARGE SCALE GENOMIC DNA]</scope>
    <source>
        <strain evidence="3 4">DSM 19981</strain>
    </source>
</reference>
<dbReference type="Proteomes" id="UP000199473">
    <property type="component" value="Unassembled WGS sequence"/>
</dbReference>
<gene>
    <name evidence="3" type="ORF">SAMN02745775_106304</name>
</gene>
<dbReference type="AlphaFoldDB" id="A0A1I4C0A4"/>
<dbReference type="EMBL" id="FOSQ01000006">
    <property type="protein sequence ID" value="SFK74508.1"/>
    <property type="molecule type" value="Genomic_DNA"/>
</dbReference>
<accession>A0A1I4C0A4</accession>
<evidence type="ECO:0000259" key="2">
    <source>
        <dbReference type="Pfam" id="PF12172"/>
    </source>
</evidence>
<evidence type="ECO:0000259" key="1">
    <source>
        <dbReference type="Pfam" id="PF01796"/>
    </source>
</evidence>
<name>A0A1I4C0A4_9PROT</name>
<dbReference type="InterPro" id="IPR052513">
    <property type="entry name" value="Thioester_dehydratase-like"/>
</dbReference>
<dbReference type="InterPro" id="IPR022002">
    <property type="entry name" value="ChsH2_Znr"/>
</dbReference>
<evidence type="ECO:0000313" key="3">
    <source>
        <dbReference type="EMBL" id="SFK74508.1"/>
    </source>
</evidence>
<dbReference type="SUPFAM" id="SSF50249">
    <property type="entry name" value="Nucleic acid-binding proteins"/>
    <property type="match status" value="1"/>
</dbReference>
<evidence type="ECO:0008006" key="5">
    <source>
        <dbReference type="Google" id="ProtNLM"/>
    </source>
</evidence>
<dbReference type="OrthoDB" id="3182121at2"/>
<dbReference type="PANTHER" id="PTHR34075">
    <property type="entry name" value="BLR3430 PROTEIN"/>
    <property type="match status" value="1"/>
</dbReference>
<evidence type="ECO:0000313" key="4">
    <source>
        <dbReference type="Proteomes" id="UP000199473"/>
    </source>
</evidence>
<protein>
    <recommendedName>
        <fullName evidence="5">DUF35 domain-containing protein</fullName>
    </recommendedName>
</protein>
<keyword evidence="4" id="KW-1185">Reference proteome</keyword>
<dbReference type="PANTHER" id="PTHR34075:SF5">
    <property type="entry name" value="BLR3430 PROTEIN"/>
    <property type="match status" value="1"/>
</dbReference>
<proteinExistence type="predicted"/>
<dbReference type="InterPro" id="IPR012340">
    <property type="entry name" value="NA-bd_OB-fold"/>
</dbReference>
<dbReference type="RefSeq" id="WP_092961130.1">
    <property type="nucleotide sequence ID" value="NZ_FOSQ01000006.1"/>
</dbReference>
<dbReference type="InterPro" id="IPR002878">
    <property type="entry name" value="ChsH2_C"/>
</dbReference>
<feature type="domain" description="ChsH2 C-terminal OB-fold" evidence="1">
    <location>
        <begin position="57"/>
        <end position="113"/>
    </location>
</feature>
<dbReference type="STRING" id="1123062.SAMN02745775_106304"/>
<sequence>MSEKLFAAPVADPTSKAVWDAARQGRLMIGLCRDTGRHFWYPRGVSPFTLSPNVDLVEASGAGTVYSYTILRAGGPTCAAYVELAEGPRLFTNIVDCDLEAVRIGAKVRLVFKASEGNGAPVPCFTLA</sequence>
<organism evidence="3 4">
    <name type="scientific">Falsiroseomonas stagni DSM 19981</name>
    <dbReference type="NCBI Taxonomy" id="1123062"/>
    <lineage>
        <taxon>Bacteria</taxon>
        <taxon>Pseudomonadati</taxon>
        <taxon>Pseudomonadota</taxon>
        <taxon>Alphaproteobacteria</taxon>
        <taxon>Acetobacterales</taxon>
        <taxon>Roseomonadaceae</taxon>
        <taxon>Falsiroseomonas</taxon>
    </lineage>
</organism>
<dbReference type="Pfam" id="PF12172">
    <property type="entry name" value="zf-ChsH2"/>
    <property type="match status" value="1"/>
</dbReference>
<feature type="domain" description="ChsH2 rubredoxin-like zinc ribbon" evidence="2">
    <location>
        <begin position="19"/>
        <end position="44"/>
    </location>
</feature>